<dbReference type="Pfam" id="PF04127">
    <property type="entry name" value="DFP"/>
    <property type="match status" value="1"/>
</dbReference>
<comment type="cofactor">
    <cofactor evidence="3">
        <name>FMN</name>
        <dbReference type="ChEBI" id="CHEBI:58210"/>
    </cofactor>
    <text evidence="3">Binds 1 FMN per subunit.</text>
</comment>
<feature type="region of interest" description="Phosphopantothenate--cysteine ligase" evidence="3">
    <location>
        <begin position="191"/>
        <end position="403"/>
    </location>
</feature>
<keyword evidence="2 3" id="KW-0456">Lyase</keyword>
<evidence type="ECO:0000313" key="8">
    <source>
        <dbReference type="Proteomes" id="UP000178086"/>
    </source>
</evidence>
<keyword evidence="3 4" id="KW-0285">Flavoprotein</keyword>
<comment type="function">
    <text evidence="3">Catalyzes two sequential steps in the biosynthesis of coenzyme A. In the first step cysteine is conjugated to 4'-phosphopantothenate to form 4-phosphopantothenoylcysteine. In the second step the latter compound is decarboxylated to form 4'-phosphopantotheine.</text>
</comment>
<dbReference type="GO" id="GO:0015937">
    <property type="term" value="P:coenzyme A biosynthetic process"/>
    <property type="evidence" value="ECO:0007669"/>
    <property type="project" value="UniProtKB-UniRule"/>
</dbReference>
<dbReference type="EC" id="6.3.2.5" evidence="3"/>
<evidence type="ECO:0000259" key="5">
    <source>
        <dbReference type="Pfam" id="PF02441"/>
    </source>
</evidence>
<comment type="caution">
    <text evidence="7">The sequence shown here is derived from an EMBL/GenBank/DDBJ whole genome shotgun (WGS) entry which is preliminary data.</text>
</comment>
<evidence type="ECO:0000256" key="1">
    <source>
        <dbReference type="ARBA" id="ARBA00022793"/>
    </source>
</evidence>
<comment type="pathway">
    <text evidence="3 4">Cofactor biosynthesis; coenzyme A biosynthesis; CoA from (R)-pantothenate: step 3/5.</text>
</comment>
<dbReference type="InterPro" id="IPR036551">
    <property type="entry name" value="Flavin_trans-like"/>
</dbReference>
<dbReference type="InterPro" id="IPR035929">
    <property type="entry name" value="CoaB-like_sf"/>
</dbReference>
<feature type="binding site" evidence="3">
    <location>
        <position position="341"/>
    </location>
    <ligand>
        <name>CTP</name>
        <dbReference type="ChEBI" id="CHEBI:37563"/>
    </ligand>
</feature>
<dbReference type="GO" id="GO:0071513">
    <property type="term" value="C:phosphopantothenoylcysteine decarboxylase complex"/>
    <property type="evidence" value="ECO:0007669"/>
    <property type="project" value="TreeGrafter"/>
</dbReference>
<dbReference type="GO" id="GO:0004633">
    <property type="term" value="F:phosphopantothenoylcysteine decarboxylase activity"/>
    <property type="evidence" value="ECO:0007669"/>
    <property type="project" value="UniProtKB-UniRule"/>
</dbReference>
<evidence type="ECO:0000259" key="6">
    <source>
        <dbReference type="Pfam" id="PF04127"/>
    </source>
</evidence>
<organism evidence="7 8">
    <name type="scientific">Candidatus Aquicultor primus</name>
    <dbReference type="NCBI Taxonomy" id="1797195"/>
    <lineage>
        <taxon>Bacteria</taxon>
        <taxon>Bacillati</taxon>
        <taxon>Actinomycetota</taxon>
        <taxon>Candidatus Aquicultoria</taxon>
        <taxon>Candidatus Aquicultorales</taxon>
        <taxon>Candidatus Aquicultoraceae</taxon>
        <taxon>Candidatus Aquicultor</taxon>
    </lineage>
</organism>
<comment type="catalytic activity">
    <reaction evidence="3 4">
        <text>N-[(R)-4-phosphopantothenoyl]-L-cysteine + H(+) = (R)-4'-phosphopantetheine + CO2</text>
        <dbReference type="Rhea" id="RHEA:16793"/>
        <dbReference type="ChEBI" id="CHEBI:15378"/>
        <dbReference type="ChEBI" id="CHEBI:16526"/>
        <dbReference type="ChEBI" id="CHEBI:59458"/>
        <dbReference type="ChEBI" id="CHEBI:61723"/>
        <dbReference type="EC" id="4.1.1.36"/>
    </reaction>
</comment>
<protein>
    <recommendedName>
        <fullName evidence="3">Coenzyme A biosynthesis bifunctional protein CoaBC</fullName>
    </recommendedName>
    <alternativeName>
        <fullName evidence="3">DNA/pantothenate metabolism flavoprotein</fullName>
    </alternativeName>
    <alternativeName>
        <fullName evidence="3">Phosphopantothenoylcysteine synthetase/decarboxylase</fullName>
        <shortName evidence="3">PPCS-PPCDC</shortName>
    </alternativeName>
    <domain>
        <recommendedName>
            <fullName evidence="3">Phosphopantothenoylcysteine decarboxylase</fullName>
            <shortName evidence="3">PPC decarboxylase</shortName>
            <shortName evidence="3">PPC-DC</shortName>
            <ecNumber evidence="3">4.1.1.36</ecNumber>
        </recommendedName>
        <alternativeName>
            <fullName evidence="3">CoaC</fullName>
        </alternativeName>
    </domain>
    <domain>
        <recommendedName>
            <fullName evidence="3">Phosphopantothenate--cysteine ligase</fullName>
            <ecNumber evidence="3">6.3.2.5</ecNumber>
        </recommendedName>
        <alternativeName>
            <fullName evidence="3">CoaB</fullName>
        </alternativeName>
        <alternativeName>
            <fullName evidence="3">Phosphopantothenoylcysteine synthetase</fullName>
            <shortName evidence="3">PPC synthetase</shortName>
            <shortName evidence="3">PPC-S</shortName>
        </alternativeName>
    </domain>
</protein>
<keyword evidence="3 4" id="KW-0436">Ligase</keyword>
<feature type="domain" description="Flavoprotein" evidence="5">
    <location>
        <begin position="5"/>
        <end position="178"/>
    </location>
</feature>
<comment type="similarity">
    <text evidence="3 4">In the C-terminal section; belongs to the PPC synthetase family.</text>
</comment>
<dbReference type="InterPro" id="IPR007085">
    <property type="entry name" value="DNA/pantothenate-metab_flavo_C"/>
</dbReference>
<evidence type="ECO:0000256" key="4">
    <source>
        <dbReference type="RuleBase" id="RU364078"/>
    </source>
</evidence>
<dbReference type="SUPFAM" id="SSF52507">
    <property type="entry name" value="Homo-oligomeric flavin-containing Cys decarboxylases, HFCD"/>
    <property type="match status" value="1"/>
</dbReference>
<evidence type="ECO:0000313" key="7">
    <source>
        <dbReference type="EMBL" id="OFW34210.1"/>
    </source>
</evidence>
<dbReference type="HAMAP" id="MF_02225">
    <property type="entry name" value="CoaBC"/>
    <property type="match status" value="1"/>
</dbReference>
<keyword evidence="1 3" id="KW-0210">Decarboxylase</keyword>
<feature type="binding site" evidence="3">
    <location>
        <position position="323"/>
    </location>
    <ligand>
        <name>CTP</name>
        <dbReference type="ChEBI" id="CHEBI:37563"/>
    </ligand>
</feature>
<dbReference type="Pfam" id="PF02441">
    <property type="entry name" value="Flavoprotein"/>
    <property type="match status" value="1"/>
</dbReference>
<feature type="binding site" evidence="3">
    <location>
        <position position="337"/>
    </location>
    <ligand>
        <name>CTP</name>
        <dbReference type="ChEBI" id="CHEBI:37563"/>
    </ligand>
</feature>
<comment type="pathway">
    <text evidence="3 4">Cofactor biosynthesis; coenzyme A biosynthesis; CoA from (R)-pantothenate: step 2/5.</text>
</comment>
<feature type="binding site" evidence="3">
    <location>
        <begin position="305"/>
        <end position="308"/>
    </location>
    <ligand>
        <name>CTP</name>
        <dbReference type="ChEBI" id="CHEBI:37563"/>
    </ligand>
</feature>
<comment type="catalytic activity">
    <reaction evidence="3 4">
        <text>(R)-4'-phosphopantothenate + L-cysteine + CTP = N-[(R)-4-phosphopantothenoyl]-L-cysteine + CMP + diphosphate + H(+)</text>
        <dbReference type="Rhea" id="RHEA:19397"/>
        <dbReference type="ChEBI" id="CHEBI:10986"/>
        <dbReference type="ChEBI" id="CHEBI:15378"/>
        <dbReference type="ChEBI" id="CHEBI:33019"/>
        <dbReference type="ChEBI" id="CHEBI:35235"/>
        <dbReference type="ChEBI" id="CHEBI:37563"/>
        <dbReference type="ChEBI" id="CHEBI:59458"/>
        <dbReference type="ChEBI" id="CHEBI:60377"/>
        <dbReference type="EC" id="6.3.2.5"/>
    </reaction>
</comment>
<reference evidence="7 8" key="1">
    <citation type="journal article" date="2016" name="Nat. Commun.">
        <title>Thousands of microbial genomes shed light on interconnected biogeochemical processes in an aquifer system.</title>
        <authorList>
            <person name="Anantharaman K."/>
            <person name="Brown C.T."/>
            <person name="Hug L.A."/>
            <person name="Sharon I."/>
            <person name="Castelle C.J."/>
            <person name="Probst A.J."/>
            <person name="Thomas B.C."/>
            <person name="Singh A."/>
            <person name="Wilkins M.J."/>
            <person name="Karaoz U."/>
            <person name="Brodie E.L."/>
            <person name="Williams K.H."/>
            <person name="Hubbard S.S."/>
            <person name="Banfield J.F."/>
        </authorList>
    </citation>
    <scope>NUCLEOTIDE SEQUENCE [LARGE SCALE GENOMIC DNA]</scope>
</reference>
<keyword evidence="3" id="KW-0460">Magnesium</keyword>
<comment type="caution">
    <text evidence="3">Lacks conserved residue(s) required for the propagation of feature annotation.</text>
</comment>
<evidence type="ECO:0000256" key="2">
    <source>
        <dbReference type="ARBA" id="ARBA00023239"/>
    </source>
</evidence>
<dbReference type="UniPathway" id="UPA00241">
    <property type="reaction ID" value="UER00353"/>
</dbReference>
<name>A0A1F2UMJ3_9ACTN</name>
<dbReference type="EMBL" id="MELI01000050">
    <property type="protein sequence ID" value="OFW34210.1"/>
    <property type="molecule type" value="Genomic_DNA"/>
</dbReference>
<dbReference type="GO" id="GO:0015941">
    <property type="term" value="P:pantothenate catabolic process"/>
    <property type="evidence" value="ECO:0007669"/>
    <property type="project" value="InterPro"/>
</dbReference>
<dbReference type="NCBIfam" id="TIGR00521">
    <property type="entry name" value="coaBC_dfp"/>
    <property type="match status" value="1"/>
</dbReference>
<dbReference type="GO" id="GO:0004632">
    <property type="term" value="F:phosphopantothenate--cysteine ligase activity"/>
    <property type="evidence" value="ECO:0007669"/>
    <property type="project" value="UniProtKB-UniRule"/>
</dbReference>
<proteinExistence type="inferred from homology"/>
<dbReference type="Proteomes" id="UP000178086">
    <property type="component" value="Unassembled WGS sequence"/>
</dbReference>
<dbReference type="Gene3D" id="3.40.50.1950">
    <property type="entry name" value="Flavin prenyltransferase-like"/>
    <property type="match status" value="1"/>
</dbReference>
<dbReference type="GO" id="GO:0010181">
    <property type="term" value="F:FMN binding"/>
    <property type="evidence" value="ECO:0007669"/>
    <property type="project" value="UniProtKB-UniRule"/>
</dbReference>
<dbReference type="InterPro" id="IPR005252">
    <property type="entry name" value="CoaBC"/>
</dbReference>
<keyword evidence="3" id="KW-0479">Metal-binding</keyword>
<keyword evidence="3" id="KW-0511">Multifunctional enzyme</keyword>
<comment type="function">
    <text evidence="4">Catalyzes two steps in the biosynthesis of coenzyme A. In the first step cysteine is conjugated to 4'-phosphopantothenate to form 4-phosphopantothenoylcysteine, in the latter compound is decarboxylated to form 4'-phosphopantotheine.</text>
</comment>
<dbReference type="EC" id="4.1.1.36" evidence="3"/>
<keyword evidence="3 4" id="KW-0288">FMN</keyword>
<accession>A0A1F2UMJ3</accession>
<gene>
    <name evidence="3" type="primary">coaBC</name>
    <name evidence="7" type="ORF">A2074_06365</name>
</gene>
<sequence length="403" mass="42147">MLKDKRIVLGVTGGIAAYKAADLAGKLTQAGAVVKTIMSKNATHFVGPLTLKALTGQPVVTDLFAPGSDGSIQHVSLADEADLIIVAPATANILAKAAHGIADDALSTTLLAAQGPIVMVPAMNNHMWDNPATQANLLILQERGVNILAPEVGRLACGSEQAIGRFPKTETILEYLEDLFNTAHILAGKTIIVTAGGTHEPIDAVRFIGNRSSGKMGYAIAGRAKACGAEVILISGPTDLRAPAGARLIEVETALEMRQAVIDNLPGSAALIMAAAVADFKAAGKANGKIKKEQMGYSITLELNPDILQEVAGHKDRGVIIGFAAESENIIAHATSKLERKMLDLVVANDIGRSDAGFGSDFNLAVLIDHDGPQGELAMYRKSDLASEIIDWLSRALGSDLQS</sequence>
<dbReference type="Gene3D" id="3.40.50.10300">
    <property type="entry name" value="CoaB-like"/>
    <property type="match status" value="1"/>
</dbReference>
<comment type="cofactor">
    <cofactor evidence="3">
        <name>Mg(2+)</name>
        <dbReference type="ChEBI" id="CHEBI:18420"/>
    </cofactor>
</comment>
<dbReference type="GO" id="GO:0046872">
    <property type="term" value="F:metal ion binding"/>
    <property type="evidence" value="ECO:0007669"/>
    <property type="project" value="UniProtKB-KW"/>
</dbReference>
<dbReference type="AlphaFoldDB" id="A0A1F2UMJ3"/>
<feature type="region of interest" description="Phosphopantothenoylcysteine decarboxylase" evidence="3">
    <location>
        <begin position="1"/>
        <end position="190"/>
    </location>
</feature>
<evidence type="ECO:0000256" key="3">
    <source>
        <dbReference type="HAMAP-Rule" id="MF_02225"/>
    </source>
</evidence>
<feature type="domain" description="DNA/pantothenate metabolism flavoprotein C-terminal" evidence="6">
    <location>
        <begin position="186"/>
        <end position="394"/>
    </location>
</feature>
<feature type="binding site" evidence="3">
    <location>
        <position position="279"/>
    </location>
    <ligand>
        <name>CTP</name>
        <dbReference type="ChEBI" id="CHEBI:37563"/>
    </ligand>
</feature>
<dbReference type="PANTHER" id="PTHR14359:SF6">
    <property type="entry name" value="PHOSPHOPANTOTHENOYLCYSTEINE DECARBOXYLASE"/>
    <property type="match status" value="1"/>
</dbReference>
<dbReference type="PANTHER" id="PTHR14359">
    <property type="entry name" value="HOMO-OLIGOMERIC FLAVIN CONTAINING CYS DECARBOXYLASE FAMILY"/>
    <property type="match status" value="1"/>
</dbReference>
<comment type="similarity">
    <text evidence="3 4">In the N-terminal section; belongs to the HFCD (homo-oligomeric flavin containing Cys decarboxylase) superfamily.</text>
</comment>
<feature type="binding site" evidence="3">
    <location>
        <position position="289"/>
    </location>
    <ligand>
        <name>CTP</name>
        <dbReference type="ChEBI" id="CHEBI:37563"/>
    </ligand>
</feature>
<dbReference type="InterPro" id="IPR003382">
    <property type="entry name" value="Flavoprotein"/>
</dbReference>
<dbReference type="SUPFAM" id="SSF102645">
    <property type="entry name" value="CoaB-like"/>
    <property type="match status" value="1"/>
</dbReference>